<dbReference type="Gene3D" id="2.60.120.280">
    <property type="entry name" value="Regulatory protein AraC"/>
    <property type="match status" value="1"/>
</dbReference>
<keyword evidence="3" id="KW-0804">Transcription</keyword>
<dbReference type="Gene3D" id="1.10.10.60">
    <property type="entry name" value="Homeodomain-like"/>
    <property type="match status" value="2"/>
</dbReference>
<dbReference type="CDD" id="cd06986">
    <property type="entry name" value="cupin_MmsR-like_N"/>
    <property type="match status" value="1"/>
</dbReference>
<keyword evidence="6" id="KW-1185">Reference proteome</keyword>
<dbReference type="RefSeq" id="WP_394841853.1">
    <property type="nucleotide sequence ID" value="NZ_CP089982.1"/>
</dbReference>
<dbReference type="PRINTS" id="PR00032">
    <property type="entry name" value="HTHARAC"/>
</dbReference>
<proteinExistence type="predicted"/>
<dbReference type="Pfam" id="PF02311">
    <property type="entry name" value="AraC_binding"/>
    <property type="match status" value="1"/>
</dbReference>
<dbReference type="PANTHER" id="PTHR46796:SF7">
    <property type="entry name" value="ARAC FAMILY TRANSCRIPTIONAL REGULATOR"/>
    <property type="match status" value="1"/>
</dbReference>
<protein>
    <submittedName>
        <fullName evidence="5">AraC family transcriptional regulator</fullName>
    </submittedName>
</protein>
<dbReference type="InterPro" id="IPR020449">
    <property type="entry name" value="Tscrpt_reg_AraC-type_HTH"/>
</dbReference>
<reference evidence="5 6" key="1">
    <citation type="submission" date="2021-12" db="EMBL/GenBank/DDBJ databases">
        <title>Discovery of the Pendulisporaceae a myxobacterial family with distinct sporulation behavior and unique specialized metabolism.</title>
        <authorList>
            <person name="Garcia R."/>
            <person name="Popoff A."/>
            <person name="Bader C.D."/>
            <person name="Loehr J."/>
            <person name="Walesch S."/>
            <person name="Walt C."/>
            <person name="Boldt J."/>
            <person name="Bunk B."/>
            <person name="Haeckl F.J.F.P.J."/>
            <person name="Gunesch A.P."/>
            <person name="Birkelbach J."/>
            <person name="Nuebel U."/>
            <person name="Pietschmann T."/>
            <person name="Bach T."/>
            <person name="Mueller R."/>
        </authorList>
    </citation>
    <scope>NUCLEOTIDE SEQUENCE [LARGE SCALE GENOMIC DNA]</scope>
    <source>
        <strain evidence="5 6">MSr12523</strain>
    </source>
</reference>
<dbReference type="InterPro" id="IPR037923">
    <property type="entry name" value="HTH-like"/>
</dbReference>
<dbReference type="SUPFAM" id="SSF51215">
    <property type="entry name" value="Regulatory protein AraC"/>
    <property type="match status" value="1"/>
</dbReference>
<evidence type="ECO:0000256" key="3">
    <source>
        <dbReference type="ARBA" id="ARBA00023163"/>
    </source>
</evidence>
<sequence length="298" mass="34102">MLVEGPRVREGFPGQRLVVLPPSIVQKAADLPVCRSLYATRIGRFDAAKHHFIVRSHGTRDYIFIACLGGAGRCWIQKRPWTLEEGHAIVLPPGVHHRYQADEADPWTILWIHFSGRSAAEHCRALNVTREQPRFWIGDMPRITAAFEEVYSYVLGGYTDADLLGLSTSLARLFGLCRYHQRVLGARGRESEERVLAAIRYMHENVGRPLLLEDCARRTGWSPSHFSMAFKRQVNIAPMEFFGRLKTTRACELLKTTNLSIEEVAAACGFEDSFYFSRFFKKHHHLSPSRYRQKFSLP</sequence>
<keyword evidence="2" id="KW-0238">DNA-binding</keyword>
<dbReference type="PROSITE" id="PS01124">
    <property type="entry name" value="HTH_ARAC_FAMILY_2"/>
    <property type="match status" value="1"/>
</dbReference>
<keyword evidence="1" id="KW-0805">Transcription regulation</keyword>
<dbReference type="InterPro" id="IPR003313">
    <property type="entry name" value="AraC-bd"/>
</dbReference>
<gene>
    <name evidence="5" type="ORF">LZC95_32855</name>
</gene>
<dbReference type="InterPro" id="IPR050204">
    <property type="entry name" value="AraC_XylS_family_regulators"/>
</dbReference>
<dbReference type="EMBL" id="CP089982">
    <property type="protein sequence ID" value="WXA91233.1"/>
    <property type="molecule type" value="Genomic_DNA"/>
</dbReference>
<name>A0ABZ2JXL0_9BACT</name>
<dbReference type="Proteomes" id="UP001379533">
    <property type="component" value="Chromosome"/>
</dbReference>
<accession>A0ABZ2JXL0</accession>
<dbReference type="PANTHER" id="PTHR46796">
    <property type="entry name" value="HTH-TYPE TRANSCRIPTIONAL ACTIVATOR RHAS-RELATED"/>
    <property type="match status" value="1"/>
</dbReference>
<dbReference type="InterPro" id="IPR018060">
    <property type="entry name" value="HTH_AraC"/>
</dbReference>
<dbReference type="Pfam" id="PF12833">
    <property type="entry name" value="HTH_18"/>
    <property type="match status" value="1"/>
</dbReference>
<evidence type="ECO:0000256" key="1">
    <source>
        <dbReference type="ARBA" id="ARBA00023015"/>
    </source>
</evidence>
<evidence type="ECO:0000256" key="2">
    <source>
        <dbReference type="ARBA" id="ARBA00023125"/>
    </source>
</evidence>
<organism evidence="5 6">
    <name type="scientific">Pendulispora brunnea</name>
    <dbReference type="NCBI Taxonomy" id="2905690"/>
    <lineage>
        <taxon>Bacteria</taxon>
        <taxon>Pseudomonadati</taxon>
        <taxon>Myxococcota</taxon>
        <taxon>Myxococcia</taxon>
        <taxon>Myxococcales</taxon>
        <taxon>Sorangiineae</taxon>
        <taxon>Pendulisporaceae</taxon>
        <taxon>Pendulispora</taxon>
    </lineage>
</organism>
<evidence type="ECO:0000313" key="5">
    <source>
        <dbReference type="EMBL" id="WXA91233.1"/>
    </source>
</evidence>
<dbReference type="SUPFAM" id="SSF46689">
    <property type="entry name" value="Homeodomain-like"/>
    <property type="match status" value="2"/>
</dbReference>
<evidence type="ECO:0000259" key="4">
    <source>
        <dbReference type="PROSITE" id="PS01124"/>
    </source>
</evidence>
<evidence type="ECO:0000313" key="6">
    <source>
        <dbReference type="Proteomes" id="UP001379533"/>
    </source>
</evidence>
<feature type="domain" description="HTH araC/xylS-type" evidence="4">
    <location>
        <begin position="196"/>
        <end position="294"/>
    </location>
</feature>
<dbReference type="InterPro" id="IPR009057">
    <property type="entry name" value="Homeodomain-like_sf"/>
</dbReference>
<dbReference type="SMART" id="SM00342">
    <property type="entry name" value="HTH_ARAC"/>
    <property type="match status" value="1"/>
</dbReference>